<organism evidence="2 3">
    <name type="scientific">Hymenobacter telluris</name>
    <dbReference type="NCBI Taxonomy" id="2816474"/>
    <lineage>
        <taxon>Bacteria</taxon>
        <taxon>Pseudomonadati</taxon>
        <taxon>Bacteroidota</taxon>
        <taxon>Cytophagia</taxon>
        <taxon>Cytophagales</taxon>
        <taxon>Hymenobacteraceae</taxon>
        <taxon>Hymenobacter</taxon>
    </lineage>
</organism>
<dbReference type="RefSeq" id="WP_206984925.1">
    <property type="nucleotide sequence ID" value="NZ_JAFLQZ010000008.1"/>
</dbReference>
<dbReference type="Proteomes" id="UP000664144">
    <property type="component" value="Unassembled WGS sequence"/>
</dbReference>
<dbReference type="AlphaFoldDB" id="A0A939EXH7"/>
<evidence type="ECO:0000313" key="2">
    <source>
        <dbReference type="EMBL" id="MBO0358999.1"/>
    </source>
</evidence>
<dbReference type="EMBL" id="JAFLQZ010000008">
    <property type="protein sequence ID" value="MBO0358999.1"/>
    <property type="molecule type" value="Genomic_DNA"/>
</dbReference>
<name>A0A939EXH7_9BACT</name>
<accession>A0A939EXH7</accession>
<evidence type="ECO:0000256" key="1">
    <source>
        <dbReference type="SAM" id="Phobius"/>
    </source>
</evidence>
<proteinExistence type="predicted"/>
<protein>
    <submittedName>
        <fullName evidence="2">Uncharacterized protein</fullName>
    </submittedName>
</protein>
<comment type="caution">
    <text evidence="2">The sequence shown here is derived from an EMBL/GenBank/DDBJ whole genome shotgun (WGS) entry which is preliminary data.</text>
</comment>
<gene>
    <name evidence="2" type="ORF">J0X19_13655</name>
</gene>
<keyword evidence="3" id="KW-1185">Reference proteome</keyword>
<evidence type="ECO:0000313" key="3">
    <source>
        <dbReference type="Proteomes" id="UP000664144"/>
    </source>
</evidence>
<reference evidence="2" key="1">
    <citation type="submission" date="2021-03" db="EMBL/GenBank/DDBJ databases">
        <authorList>
            <person name="Kim M.K."/>
        </authorList>
    </citation>
    <scope>NUCLEOTIDE SEQUENCE</scope>
    <source>
        <strain evidence="2">BT186</strain>
    </source>
</reference>
<feature type="transmembrane region" description="Helical" evidence="1">
    <location>
        <begin position="12"/>
        <end position="28"/>
    </location>
</feature>
<keyword evidence="1" id="KW-1133">Transmembrane helix</keyword>
<sequence>MKTSLNGLKAPIGIILFLLVLLALLFFLPDPLKLHQTSSVAHTAPLILRHAPAPVVRHVHDVRHP</sequence>
<keyword evidence="1" id="KW-0812">Transmembrane</keyword>
<keyword evidence="1" id="KW-0472">Membrane</keyword>